<dbReference type="GO" id="GO:0003899">
    <property type="term" value="F:DNA-directed RNA polymerase activity"/>
    <property type="evidence" value="ECO:0007669"/>
    <property type="project" value="InterPro"/>
</dbReference>
<dbReference type="HOGENOM" id="CLU_2574474_0_0_1"/>
<evidence type="ECO:0000256" key="1">
    <source>
        <dbReference type="ARBA" id="ARBA00022723"/>
    </source>
</evidence>
<dbReference type="VEuPathDB" id="MicrosporidiaDB:NBO_404g0003"/>
<proteinExistence type="predicted"/>
<dbReference type="EMBL" id="KB909312">
    <property type="protein sequence ID" value="EOB12575.1"/>
    <property type="molecule type" value="Genomic_DNA"/>
</dbReference>
<dbReference type="OrthoDB" id="5585087at2759"/>
<dbReference type="InterPro" id="IPR029040">
    <property type="entry name" value="RPABC4/Spt4"/>
</dbReference>
<protein>
    <submittedName>
        <fullName evidence="3">RNA polymerase Rbp10</fullName>
    </submittedName>
</protein>
<evidence type="ECO:0000313" key="4">
    <source>
        <dbReference type="Proteomes" id="UP000016927"/>
    </source>
</evidence>
<keyword evidence="1" id="KW-0479">Metal-binding</keyword>
<dbReference type="Gene3D" id="2.20.28.30">
    <property type="entry name" value="RNA polymerase ii, chain L"/>
    <property type="match status" value="1"/>
</dbReference>
<sequence>MSRNCKRELKLDLNYFTLFKIFYFLPPPPAMNELTKTFRYACMQCSTLREIKFKDQVRCLECGNRVLRKLRSSVPVQLEAK</sequence>
<dbReference type="GO" id="GO:0006351">
    <property type="term" value="P:DNA-templated transcription"/>
    <property type="evidence" value="ECO:0007669"/>
    <property type="project" value="InterPro"/>
</dbReference>
<dbReference type="InterPro" id="IPR006591">
    <property type="entry name" value="RNAP_P/RPABC4"/>
</dbReference>
<reference evidence="3 4" key="1">
    <citation type="journal article" date="2013" name="BMC Genomics">
        <title>Comparative genomics of parasitic silkworm microsporidia reveal an association between genome expansion and host adaptation.</title>
        <authorList>
            <person name="Pan G."/>
            <person name="Xu J."/>
            <person name="Li T."/>
            <person name="Xia Q."/>
            <person name="Liu S.L."/>
            <person name="Zhang G."/>
            <person name="Li S."/>
            <person name="Li C."/>
            <person name="Liu H."/>
            <person name="Yang L."/>
            <person name="Liu T."/>
            <person name="Zhang X."/>
            <person name="Wu Z."/>
            <person name="Fan W."/>
            <person name="Dang X."/>
            <person name="Xiang H."/>
            <person name="Tao M."/>
            <person name="Li Y."/>
            <person name="Hu J."/>
            <person name="Li Z."/>
            <person name="Lin L."/>
            <person name="Luo J."/>
            <person name="Geng L."/>
            <person name="Wang L."/>
            <person name="Long M."/>
            <person name="Wan Y."/>
            <person name="He N."/>
            <person name="Zhang Z."/>
            <person name="Lu C."/>
            <person name="Keeling P.J."/>
            <person name="Wang J."/>
            <person name="Xiang Z."/>
            <person name="Zhou Z."/>
        </authorList>
    </citation>
    <scope>NUCLEOTIDE SEQUENCE [LARGE SCALE GENOMIC DNA]</scope>
    <source>
        <strain evidence="4">CQ1 / CVCC 102059</strain>
    </source>
</reference>
<dbReference type="SUPFAM" id="SSF63393">
    <property type="entry name" value="RNA polymerase subunits"/>
    <property type="match status" value="1"/>
</dbReference>
<dbReference type="AlphaFoldDB" id="R0MEM3"/>
<dbReference type="GO" id="GO:0046872">
    <property type="term" value="F:metal ion binding"/>
    <property type="evidence" value="ECO:0007669"/>
    <property type="project" value="UniProtKB-KW"/>
</dbReference>
<accession>R0MEM3</accession>
<keyword evidence="4" id="KW-1185">Reference proteome</keyword>
<dbReference type="Proteomes" id="UP000016927">
    <property type="component" value="Unassembled WGS sequence"/>
</dbReference>
<organism evidence="3 4">
    <name type="scientific">Nosema bombycis (strain CQ1 / CVCC 102059)</name>
    <name type="common">Microsporidian parasite</name>
    <name type="synonym">Pebrine of silkworm</name>
    <dbReference type="NCBI Taxonomy" id="578461"/>
    <lineage>
        <taxon>Eukaryota</taxon>
        <taxon>Fungi</taxon>
        <taxon>Fungi incertae sedis</taxon>
        <taxon>Microsporidia</taxon>
        <taxon>Nosematidae</taxon>
        <taxon>Nosema</taxon>
    </lineage>
</organism>
<gene>
    <name evidence="3" type="ORF">NBO_404g0003</name>
</gene>
<keyword evidence="2" id="KW-0862">Zinc</keyword>
<evidence type="ECO:0000313" key="3">
    <source>
        <dbReference type="EMBL" id="EOB12575.1"/>
    </source>
</evidence>
<dbReference type="SMART" id="SM00659">
    <property type="entry name" value="RPOLCX"/>
    <property type="match status" value="1"/>
</dbReference>
<evidence type="ECO:0000256" key="2">
    <source>
        <dbReference type="ARBA" id="ARBA00022833"/>
    </source>
</evidence>
<name>R0MEM3_NOSB1</name>
<dbReference type="GO" id="GO:0003677">
    <property type="term" value="F:DNA binding"/>
    <property type="evidence" value="ECO:0007669"/>
    <property type="project" value="InterPro"/>
</dbReference>
<dbReference type="Pfam" id="PF03604">
    <property type="entry name" value="Zn_ribbon_RPAB4"/>
    <property type="match status" value="1"/>
</dbReference>